<gene>
    <name evidence="1" type="ORF">METZ01_LOCUS342707</name>
</gene>
<name>A0A382QWF9_9ZZZZ</name>
<organism evidence="1">
    <name type="scientific">marine metagenome</name>
    <dbReference type="NCBI Taxonomy" id="408172"/>
    <lineage>
        <taxon>unclassified sequences</taxon>
        <taxon>metagenomes</taxon>
        <taxon>ecological metagenomes</taxon>
    </lineage>
</organism>
<evidence type="ECO:0000313" key="1">
    <source>
        <dbReference type="EMBL" id="SVC89853.1"/>
    </source>
</evidence>
<accession>A0A382QWF9</accession>
<protein>
    <submittedName>
        <fullName evidence="1">Uncharacterized protein</fullName>
    </submittedName>
</protein>
<dbReference type="AlphaFoldDB" id="A0A382QWF9"/>
<reference evidence="1" key="1">
    <citation type="submission" date="2018-05" db="EMBL/GenBank/DDBJ databases">
        <authorList>
            <person name="Lanie J.A."/>
            <person name="Ng W.-L."/>
            <person name="Kazmierczak K.M."/>
            <person name="Andrzejewski T.M."/>
            <person name="Davidsen T.M."/>
            <person name="Wayne K.J."/>
            <person name="Tettelin H."/>
            <person name="Glass J.I."/>
            <person name="Rusch D."/>
            <person name="Podicherti R."/>
            <person name="Tsui H.-C.T."/>
            <person name="Winkler M.E."/>
        </authorList>
    </citation>
    <scope>NUCLEOTIDE SEQUENCE</scope>
</reference>
<proteinExistence type="predicted"/>
<dbReference type="EMBL" id="UINC01117433">
    <property type="protein sequence ID" value="SVC89853.1"/>
    <property type="molecule type" value="Genomic_DNA"/>
</dbReference>
<sequence length="70" mass="7899">MKKLLKILLVLFIIYLAAVAVSTYLGNQEIKTLIEEGVLSSDYTQLELAMLCEKLDFEVIFWGCLTGGVW</sequence>